<comment type="caution">
    <text evidence="2">The sequence shown here is derived from an EMBL/GenBank/DDBJ whole genome shotgun (WGS) entry which is preliminary data.</text>
</comment>
<accession>A0A395SZB8</accession>
<feature type="region of interest" description="Disordered" evidence="1">
    <location>
        <begin position="701"/>
        <end position="722"/>
    </location>
</feature>
<dbReference type="Proteomes" id="UP000266234">
    <property type="component" value="Unassembled WGS sequence"/>
</dbReference>
<feature type="compositionally biased region" description="Acidic residues" evidence="1">
    <location>
        <begin position="712"/>
        <end position="722"/>
    </location>
</feature>
<proteinExistence type="predicted"/>
<organism evidence="2 3">
    <name type="scientific">Fusarium longipes</name>
    <dbReference type="NCBI Taxonomy" id="694270"/>
    <lineage>
        <taxon>Eukaryota</taxon>
        <taxon>Fungi</taxon>
        <taxon>Dikarya</taxon>
        <taxon>Ascomycota</taxon>
        <taxon>Pezizomycotina</taxon>
        <taxon>Sordariomycetes</taxon>
        <taxon>Hypocreomycetidae</taxon>
        <taxon>Hypocreales</taxon>
        <taxon>Nectriaceae</taxon>
        <taxon>Fusarium</taxon>
    </lineage>
</organism>
<evidence type="ECO:0000313" key="3">
    <source>
        <dbReference type="Proteomes" id="UP000266234"/>
    </source>
</evidence>
<name>A0A395SZB8_9HYPO</name>
<dbReference type="AlphaFoldDB" id="A0A395SZB8"/>
<evidence type="ECO:0000313" key="2">
    <source>
        <dbReference type="EMBL" id="RGP77834.1"/>
    </source>
</evidence>
<protein>
    <submittedName>
        <fullName evidence="2">Uncharacterized protein</fullName>
    </submittedName>
</protein>
<evidence type="ECO:0000256" key="1">
    <source>
        <dbReference type="SAM" id="MobiDB-lite"/>
    </source>
</evidence>
<keyword evidence="3" id="KW-1185">Reference proteome</keyword>
<reference evidence="2 3" key="1">
    <citation type="journal article" date="2018" name="PLoS Pathog.">
        <title>Evolution of structural diversity of trichothecenes, a family of toxins produced by plant pathogenic and entomopathogenic fungi.</title>
        <authorList>
            <person name="Proctor R.H."/>
            <person name="McCormick S.P."/>
            <person name="Kim H.S."/>
            <person name="Cardoza R.E."/>
            <person name="Stanley A.M."/>
            <person name="Lindo L."/>
            <person name="Kelly A."/>
            <person name="Brown D.W."/>
            <person name="Lee T."/>
            <person name="Vaughan M.M."/>
            <person name="Alexander N.J."/>
            <person name="Busman M."/>
            <person name="Gutierrez S."/>
        </authorList>
    </citation>
    <scope>NUCLEOTIDE SEQUENCE [LARGE SCALE GENOMIC DNA]</scope>
    <source>
        <strain evidence="2 3">NRRL 20695</strain>
    </source>
</reference>
<dbReference type="OrthoDB" id="2580675at2759"/>
<dbReference type="EMBL" id="PXOG01000083">
    <property type="protein sequence ID" value="RGP77834.1"/>
    <property type="molecule type" value="Genomic_DNA"/>
</dbReference>
<gene>
    <name evidence="2" type="ORF">FLONG3_4010</name>
</gene>
<sequence length="722" mass="79856">MSCRFLFSPALNGNKLLGFVLHRAIARLTTLLAALGVCASSSIPLLNPVRCVSDEETGGLIITADCVDPDYALHVFDSDTDETSPTPHRRISGHFIGTNVDFNIYLTPKPRWNGRFFQHMYPLQTSLADDNTILFGAESGGYTIQASGTIGYRADAALAKLSRHVAREYYNSPSEQIYGYIYGGSGGSLKAIGAAENTFGVWDGCVTLIQAIPMSIPYNWGIRALGGWILAKHSKKLIDTIQPGGSGNTHAVLDDLERQILTETQNLGVPSRGWEDWDAIVGNRTQLWQSLKDIGIPILQRMDPTYVDDFWTKDGYAGSDQSALGERFRAALVHFVSPIETVTAGDNGLITELTLRNVPENITDVIGLGFSVTVDNSMQDFSGTLDSATRTVYVSPRASTRIREALRPGTNIHVDNRWYLATHTYHRHQLPPSSSSFHSYDYLRNAQGEPLYPQRDVLIGPRISKSASGNSVHTGNITMKMIVMDNLLDVDAFPLHADWYKNQVLKAKGDLQDYYRLYYSDNANHAMGSVEAPYTSRVVDFTGLYQQHLRDMMEWVENNVDPPPPTEYSIVEGQVQIPLSAEARKGIQPVVELFVDESKLTTVAPGEKREFRVKVQVPDGLGHIVALEWDPLGVGEYAKLDIQPGPEIAFAMSFTYDETGVYFAGVRAASHRSGDTETDIALAWNLDRVRVVVEGCRTSDNKNSNIMKTEGTEEDNMELVLS</sequence>
<dbReference type="STRING" id="694270.A0A395SZB8"/>